<dbReference type="Pfam" id="PF01209">
    <property type="entry name" value="Ubie_methyltran"/>
    <property type="match status" value="1"/>
</dbReference>
<dbReference type="Gene3D" id="3.40.50.150">
    <property type="entry name" value="Vaccinia Virus protein VP39"/>
    <property type="match status" value="1"/>
</dbReference>
<dbReference type="GO" id="GO:0008168">
    <property type="term" value="F:methyltransferase activity"/>
    <property type="evidence" value="ECO:0007669"/>
    <property type="project" value="UniProtKB-KW"/>
</dbReference>
<comment type="caution">
    <text evidence="1">The sequence shown here is derived from an EMBL/GenBank/DDBJ whole genome shotgun (WGS) entry which is preliminary data.</text>
</comment>
<keyword evidence="1" id="KW-0489">Methyltransferase</keyword>
<dbReference type="Proteomes" id="UP000655868">
    <property type="component" value="Unassembled WGS sequence"/>
</dbReference>
<protein>
    <submittedName>
        <fullName evidence="1">Methyltransferase domain-containing protein</fullName>
    </submittedName>
</protein>
<organism evidence="1 2">
    <name type="scientific">Antrihabitans stalagmiti</name>
    <dbReference type="NCBI Taxonomy" id="2799499"/>
    <lineage>
        <taxon>Bacteria</taxon>
        <taxon>Bacillati</taxon>
        <taxon>Actinomycetota</taxon>
        <taxon>Actinomycetes</taxon>
        <taxon>Mycobacteriales</taxon>
        <taxon>Nocardiaceae</taxon>
        <taxon>Antrihabitans</taxon>
    </lineage>
</organism>
<dbReference type="InterPro" id="IPR029063">
    <property type="entry name" value="SAM-dependent_MTases_sf"/>
</dbReference>
<evidence type="ECO:0000313" key="2">
    <source>
        <dbReference type="Proteomes" id="UP000655868"/>
    </source>
</evidence>
<keyword evidence="2" id="KW-1185">Reference proteome</keyword>
<dbReference type="CDD" id="cd02440">
    <property type="entry name" value="AdoMet_MTases"/>
    <property type="match status" value="1"/>
</dbReference>
<dbReference type="PANTHER" id="PTHR43591:SF24">
    <property type="entry name" value="2-METHOXY-6-POLYPRENYL-1,4-BENZOQUINOL METHYLASE, MITOCHONDRIAL"/>
    <property type="match status" value="1"/>
</dbReference>
<name>A0A934U3R3_9NOCA</name>
<dbReference type="RefSeq" id="WP_199704450.1">
    <property type="nucleotide sequence ID" value="NZ_JAEMNV010000003.1"/>
</dbReference>
<accession>A0A934U3R3</accession>
<proteinExistence type="predicted"/>
<dbReference type="PANTHER" id="PTHR43591">
    <property type="entry name" value="METHYLTRANSFERASE"/>
    <property type="match status" value="1"/>
</dbReference>
<dbReference type="EMBL" id="JAEMNV010000003">
    <property type="protein sequence ID" value="MBJ8339737.1"/>
    <property type="molecule type" value="Genomic_DNA"/>
</dbReference>
<evidence type="ECO:0000313" key="1">
    <source>
        <dbReference type="EMBL" id="MBJ8339737.1"/>
    </source>
</evidence>
<dbReference type="SUPFAM" id="SSF53335">
    <property type="entry name" value="S-adenosyl-L-methionine-dependent methyltransferases"/>
    <property type="match status" value="1"/>
</dbReference>
<dbReference type="GO" id="GO:0032259">
    <property type="term" value="P:methylation"/>
    <property type="evidence" value="ECO:0007669"/>
    <property type="project" value="UniProtKB-KW"/>
</dbReference>
<gene>
    <name evidence="1" type="ORF">JGU71_12650</name>
</gene>
<reference evidence="1" key="1">
    <citation type="submission" date="2020-12" db="EMBL/GenBank/DDBJ databases">
        <title>Antrihabitans popcorni sp. nov. and Antrihabitans auranticaus sp. nov., isolated from a larva cave.</title>
        <authorList>
            <person name="Lee S.D."/>
            <person name="Kim I.S."/>
        </authorList>
    </citation>
    <scope>NUCLEOTIDE SEQUENCE</scope>
    <source>
        <strain evidence="1">YC3-6</strain>
    </source>
</reference>
<dbReference type="AlphaFoldDB" id="A0A934U3R3"/>
<sequence length="283" mass="30312">MTSAEYRTLFNSTRSDFTKITPLLWGPAGQSLAFAMRHRPGDVVLDVCCGTGTSALPAAAAVGPTGRVHGIDLAEDLLEEGRLTASAWAFQNVDFVAADATTWEPPSGVPAAGYDALSSSYGVFFLPHMDSAFARLLRLVRTGGRVGLAVWREKAFAEIAATYFEVLGRRHPELAQGQAAPRTRGIETAREAGARLDTADKLAAWLGGFGTESIQVTELSNLLPATEEFCWNLVLGSGFRAPLAKLDDVAIEQIRSDFFELVTDRGIHTIDAGTLIATAVVTR</sequence>
<keyword evidence="1" id="KW-0808">Transferase</keyword>